<accession>A0A419EQ34</accession>
<gene>
    <name evidence="3" type="ORF">C4532_17915</name>
</gene>
<evidence type="ECO:0000313" key="4">
    <source>
        <dbReference type="Proteomes" id="UP000285961"/>
    </source>
</evidence>
<dbReference type="Proteomes" id="UP000285961">
    <property type="component" value="Unassembled WGS sequence"/>
</dbReference>
<proteinExistence type="predicted"/>
<dbReference type="InterPro" id="IPR022026">
    <property type="entry name" value="DUF5981"/>
</dbReference>
<feature type="compositionally biased region" description="Basic and acidic residues" evidence="1">
    <location>
        <begin position="217"/>
        <end position="228"/>
    </location>
</feature>
<protein>
    <recommendedName>
        <fullName evidence="2">Methylene-tetrahydrofolate reductase C-terminal-like domain-containing protein</fullName>
    </recommendedName>
</protein>
<feature type="domain" description="Methylene-tetrahydrofolate reductase C-terminal-like" evidence="2">
    <location>
        <begin position="111"/>
        <end position="204"/>
    </location>
</feature>
<dbReference type="Pfam" id="PF12225">
    <property type="entry name" value="DUF5981"/>
    <property type="match status" value="1"/>
</dbReference>
<evidence type="ECO:0000259" key="2">
    <source>
        <dbReference type="Pfam" id="PF12225"/>
    </source>
</evidence>
<evidence type="ECO:0000256" key="1">
    <source>
        <dbReference type="SAM" id="MobiDB-lite"/>
    </source>
</evidence>
<dbReference type="PANTHER" id="PTHR38755">
    <property type="entry name" value="5,10-METHYLENETETRAHYDROFOLATE REDUCTASE"/>
    <property type="match status" value="1"/>
</dbReference>
<dbReference type="PANTHER" id="PTHR38755:SF1">
    <property type="entry name" value="METHYLENE-TETRAHYDROFOLATE REDUCTASE C-TERMINAL DOMAIN-CONTAINING PROTEIN"/>
    <property type="match status" value="1"/>
</dbReference>
<sequence length="228" mass="24943">MIIAERKPVAEILNMIEGASTVLVAGCATCVADCMAGGEREVGILASAMRIALVREGKAVEIIEVTVERQCEREFIERIRELVEKVDVVISTACGIGVQAMAERYRNKPIYPGVNTTFLGLREEEGLWTERCAACGDCTLHLTGGICPVARCSKSLLNGPCGGSREGKCEVSEEIACGWQLIIDRLIELGQLDRLEANIPPKNWATSRDGGPRKVIKKELRDEKRKQS</sequence>
<comment type="caution">
    <text evidence="3">The sequence shown here is derived from an EMBL/GenBank/DDBJ whole genome shotgun (WGS) entry which is preliminary data.</text>
</comment>
<feature type="region of interest" description="Disordered" evidence="1">
    <location>
        <begin position="202"/>
        <end position="228"/>
    </location>
</feature>
<reference evidence="3 4" key="1">
    <citation type="journal article" date="2017" name="ISME J.">
        <title>Energy and carbon metabolisms in a deep terrestrial subsurface fluid microbial community.</title>
        <authorList>
            <person name="Momper L."/>
            <person name="Jungbluth S.P."/>
            <person name="Lee M.D."/>
            <person name="Amend J.P."/>
        </authorList>
    </citation>
    <scope>NUCLEOTIDE SEQUENCE [LARGE SCALE GENOMIC DNA]</scope>
    <source>
        <strain evidence="3">SURF_17</strain>
    </source>
</reference>
<organism evidence="3 4">
    <name type="scientific">Candidatus Abyssobacteria bacterium SURF_17</name>
    <dbReference type="NCBI Taxonomy" id="2093361"/>
    <lineage>
        <taxon>Bacteria</taxon>
        <taxon>Pseudomonadati</taxon>
        <taxon>Candidatus Hydrogenedentota</taxon>
        <taxon>Candidatus Abyssobacteria</taxon>
    </lineage>
</organism>
<dbReference type="AlphaFoldDB" id="A0A419EQ34"/>
<name>A0A419EQ34_9BACT</name>
<evidence type="ECO:0000313" key="3">
    <source>
        <dbReference type="EMBL" id="RJP65272.1"/>
    </source>
</evidence>
<dbReference type="EMBL" id="QZKI01000129">
    <property type="protein sequence ID" value="RJP65272.1"/>
    <property type="molecule type" value="Genomic_DNA"/>
</dbReference>